<organism evidence="3 4">
    <name type="scientific">Melanomma pulvis-pyrius CBS 109.77</name>
    <dbReference type="NCBI Taxonomy" id="1314802"/>
    <lineage>
        <taxon>Eukaryota</taxon>
        <taxon>Fungi</taxon>
        <taxon>Dikarya</taxon>
        <taxon>Ascomycota</taxon>
        <taxon>Pezizomycotina</taxon>
        <taxon>Dothideomycetes</taxon>
        <taxon>Pleosporomycetidae</taxon>
        <taxon>Pleosporales</taxon>
        <taxon>Melanommataceae</taxon>
        <taxon>Melanomma</taxon>
    </lineage>
</organism>
<dbReference type="InterPro" id="IPR012677">
    <property type="entry name" value="Nucleotide-bd_a/b_plait_sf"/>
</dbReference>
<feature type="domain" description="RRM" evidence="2">
    <location>
        <begin position="51"/>
        <end position="123"/>
    </location>
</feature>
<reference evidence="3" key="1">
    <citation type="journal article" date="2020" name="Stud. Mycol.">
        <title>101 Dothideomycetes genomes: a test case for predicting lifestyles and emergence of pathogens.</title>
        <authorList>
            <person name="Haridas S."/>
            <person name="Albert R."/>
            <person name="Binder M."/>
            <person name="Bloem J."/>
            <person name="Labutti K."/>
            <person name="Salamov A."/>
            <person name="Andreopoulos B."/>
            <person name="Baker S."/>
            <person name="Barry K."/>
            <person name="Bills G."/>
            <person name="Bluhm B."/>
            <person name="Cannon C."/>
            <person name="Castanera R."/>
            <person name="Culley D."/>
            <person name="Daum C."/>
            <person name="Ezra D."/>
            <person name="Gonzalez J."/>
            <person name="Henrissat B."/>
            <person name="Kuo A."/>
            <person name="Liang C."/>
            <person name="Lipzen A."/>
            <person name="Lutzoni F."/>
            <person name="Magnuson J."/>
            <person name="Mondo S."/>
            <person name="Nolan M."/>
            <person name="Ohm R."/>
            <person name="Pangilinan J."/>
            <person name="Park H.-J."/>
            <person name="Ramirez L."/>
            <person name="Alfaro M."/>
            <person name="Sun H."/>
            <person name="Tritt A."/>
            <person name="Yoshinaga Y."/>
            <person name="Zwiers L.-H."/>
            <person name="Turgeon B."/>
            <person name="Goodwin S."/>
            <person name="Spatafora J."/>
            <person name="Crous P."/>
            <person name="Grigoriev I."/>
        </authorList>
    </citation>
    <scope>NUCLEOTIDE SEQUENCE</scope>
    <source>
        <strain evidence="3">CBS 109.77</strain>
    </source>
</reference>
<name>A0A6A6XE55_9PLEO</name>
<evidence type="ECO:0000313" key="3">
    <source>
        <dbReference type="EMBL" id="KAF2794313.1"/>
    </source>
</evidence>
<dbReference type="InterPro" id="IPR035979">
    <property type="entry name" value="RBD_domain_sf"/>
</dbReference>
<dbReference type="AlphaFoldDB" id="A0A6A6XE55"/>
<dbReference type="GO" id="GO:0003723">
    <property type="term" value="F:RNA binding"/>
    <property type="evidence" value="ECO:0007669"/>
    <property type="project" value="InterPro"/>
</dbReference>
<protein>
    <recommendedName>
        <fullName evidence="2">RRM domain-containing protein</fullName>
    </recommendedName>
</protein>
<dbReference type="CDD" id="cd00590">
    <property type="entry name" value="RRM_SF"/>
    <property type="match status" value="1"/>
</dbReference>
<sequence length="308" mass="34731">MSDFTGRYNLRKPGTHSFKLSGPKRNNEPDNNKPTARARNQDSLNVPLNRTLRLGNFPPYANDSDIRAFFKGFRIIDWTRDFDNSGRNPLPVGYVLMFTDDAARRAILKLNECRLLERTLFLTMAEHLAPSVTNEGFVDSPFRRIGKAVTGLGQAVRASISPSTALTRGRTEPQKNVNVSAPTKKRFRGKKSTLSQVTLLENKVEPEVLPMSRVLQSVGPIISRPKAPLSILRKFRPGSQSSTSFHDPQRPDTFHRSRAALEGYSAVVRNHDSHAPKTGRWNLAGHYDEDKMRNVVTEDEWNSFNNMS</sequence>
<dbReference type="SMART" id="SM00360">
    <property type="entry name" value="RRM"/>
    <property type="match status" value="1"/>
</dbReference>
<dbReference type="Proteomes" id="UP000799757">
    <property type="component" value="Unassembled WGS sequence"/>
</dbReference>
<evidence type="ECO:0000256" key="1">
    <source>
        <dbReference type="SAM" id="MobiDB-lite"/>
    </source>
</evidence>
<keyword evidence="4" id="KW-1185">Reference proteome</keyword>
<dbReference type="EMBL" id="MU001895">
    <property type="protein sequence ID" value="KAF2794313.1"/>
    <property type="molecule type" value="Genomic_DNA"/>
</dbReference>
<dbReference type="SUPFAM" id="SSF54928">
    <property type="entry name" value="RNA-binding domain, RBD"/>
    <property type="match status" value="1"/>
</dbReference>
<dbReference type="InterPro" id="IPR000504">
    <property type="entry name" value="RRM_dom"/>
</dbReference>
<feature type="region of interest" description="Disordered" evidence="1">
    <location>
        <begin position="1"/>
        <end position="45"/>
    </location>
</feature>
<dbReference type="Gene3D" id="3.30.70.330">
    <property type="match status" value="1"/>
</dbReference>
<dbReference type="Pfam" id="PF00076">
    <property type="entry name" value="RRM_1"/>
    <property type="match status" value="1"/>
</dbReference>
<accession>A0A6A6XE55</accession>
<evidence type="ECO:0000313" key="4">
    <source>
        <dbReference type="Proteomes" id="UP000799757"/>
    </source>
</evidence>
<gene>
    <name evidence="3" type="ORF">K505DRAFT_374719</name>
</gene>
<evidence type="ECO:0000259" key="2">
    <source>
        <dbReference type="SMART" id="SM00360"/>
    </source>
</evidence>
<dbReference type="OrthoDB" id="5382468at2759"/>
<feature type="region of interest" description="Disordered" evidence="1">
    <location>
        <begin position="161"/>
        <end position="190"/>
    </location>
</feature>
<proteinExistence type="predicted"/>